<evidence type="ECO:0000313" key="6">
    <source>
        <dbReference type="EMBL" id="MCQ8773895.1"/>
    </source>
</evidence>
<dbReference type="Gene3D" id="3.40.1160.10">
    <property type="entry name" value="Acetylglutamate kinase-like"/>
    <property type="match status" value="1"/>
</dbReference>
<evidence type="ECO:0000256" key="2">
    <source>
        <dbReference type="ARBA" id="ARBA00022741"/>
    </source>
</evidence>
<keyword evidence="4" id="KW-0067">ATP-binding</keyword>
<dbReference type="GO" id="GO:0005524">
    <property type="term" value="F:ATP binding"/>
    <property type="evidence" value="ECO:0007669"/>
    <property type="project" value="UniProtKB-KW"/>
</dbReference>
<evidence type="ECO:0000256" key="3">
    <source>
        <dbReference type="ARBA" id="ARBA00022777"/>
    </source>
</evidence>
<proteinExistence type="predicted"/>
<evidence type="ECO:0000256" key="1">
    <source>
        <dbReference type="ARBA" id="ARBA00022679"/>
    </source>
</evidence>
<dbReference type="Pfam" id="PF00696">
    <property type="entry name" value="AA_kinase"/>
    <property type="match status" value="1"/>
</dbReference>
<accession>A0A9X2RS20</accession>
<dbReference type="InterPro" id="IPR036393">
    <property type="entry name" value="AceGlu_kinase-like_sf"/>
</dbReference>
<dbReference type="SUPFAM" id="SSF53633">
    <property type="entry name" value="Carbamate kinase-like"/>
    <property type="match status" value="1"/>
</dbReference>
<keyword evidence="7" id="KW-1185">Reference proteome</keyword>
<dbReference type="EMBL" id="JANIID010000035">
    <property type="protein sequence ID" value="MCQ8773895.1"/>
    <property type="molecule type" value="Genomic_DNA"/>
</dbReference>
<evidence type="ECO:0000259" key="5">
    <source>
        <dbReference type="Pfam" id="PF00696"/>
    </source>
</evidence>
<evidence type="ECO:0000256" key="4">
    <source>
        <dbReference type="ARBA" id="ARBA00022840"/>
    </source>
</evidence>
<feature type="domain" description="Aspartate/glutamate/uridylate kinase" evidence="5">
    <location>
        <begin position="15"/>
        <end position="243"/>
    </location>
</feature>
<dbReference type="AlphaFoldDB" id="A0A9X2RS20"/>
<organism evidence="6 7">
    <name type="scientific">Streptomyces telluris</name>
    <dbReference type="NCBI Taxonomy" id="2720021"/>
    <lineage>
        <taxon>Bacteria</taxon>
        <taxon>Bacillati</taxon>
        <taxon>Actinomycetota</taxon>
        <taxon>Actinomycetes</taxon>
        <taxon>Kitasatosporales</taxon>
        <taxon>Streptomycetaceae</taxon>
        <taxon>Streptomyces</taxon>
    </lineage>
</organism>
<keyword evidence="2" id="KW-0547">Nucleotide-binding</keyword>
<gene>
    <name evidence="6" type="ORF">NQU55_29660</name>
</gene>
<dbReference type="PANTHER" id="PTHR43654">
    <property type="entry name" value="GLUTAMATE 5-KINASE"/>
    <property type="match status" value="1"/>
</dbReference>
<evidence type="ECO:0000313" key="7">
    <source>
        <dbReference type="Proteomes" id="UP001142374"/>
    </source>
</evidence>
<name>A0A9X2RS20_9ACTN</name>
<dbReference type="Proteomes" id="UP001142374">
    <property type="component" value="Unassembled WGS sequence"/>
</dbReference>
<sequence>MTPAAQELSPGEPRTVVIKVGGSLVSDKRSDDHIDHDALRDYAALVAALATARPGRVVFVAGGGALGHGAVRTTDAPGPHALLPLTQATFRVKWAWAQALCAAGVRAMPLQVAAMAREDAGGVRTQTAVPAQLLRSGVLPVLSGDCIVTADGSLRIMGSDEVPGVMVAEDFAPVRVVTLTDVPGILTGTGHDSPVLRHVDPDEADPAGAFFWPTASWDTSDAMRGKVQALAGHARRGAECVITQGDRRARSLMHLFSPMECWPDDVPHTLISRVPAAI</sequence>
<dbReference type="RefSeq" id="WP_168092473.1">
    <property type="nucleotide sequence ID" value="NZ_JAATER010000075.1"/>
</dbReference>
<protein>
    <recommendedName>
        <fullName evidence="5">Aspartate/glutamate/uridylate kinase domain-containing protein</fullName>
    </recommendedName>
</protein>
<keyword evidence="3" id="KW-0418">Kinase</keyword>
<dbReference type="PANTHER" id="PTHR43654:SF1">
    <property type="entry name" value="ISOPENTENYL PHOSPHATE KINASE"/>
    <property type="match status" value="1"/>
</dbReference>
<reference evidence="6" key="1">
    <citation type="submission" date="2022-06" db="EMBL/GenBank/DDBJ databases">
        <title>WGS of actinobacteria.</title>
        <authorList>
            <person name="Thawai C."/>
        </authorList>
    </citation>
    <scope>NUCLEOTIDE SEQUENCE</scope>
    <source>
        <strain evidence="6">AA8</strain>
    </source>
</reference>
<dbReference type="InterPro" id="IPR001048">
    <property type="entry name" value="Asp/Glu/Uridylate_kinase"/>
</dbReference>
<dbReference type="GO" id="GO:0005829">
    <property type="term" value="C:cytosol"/>
    <property type="evidence" value="ECO:0007669"/>
    <property type="project" value="TreeGrafter"/>
</dbReference>
<keyword evidence="1" id="KW-0808">Transferase</keyword>
<dbReference type="GO" id="GO:0004349">
    <property type="term" value="F:glutamate 5-kinase activity"/>
    <property type="evidence" value="ECO:0007669"/>
    <property type="project" value="TreeGrafter"/>
</dbReference>
<comment type="caution">
    <text evidence="6">The sequence shown here is derived from an EMBL/GenBank/DDBJ whole genome shotgun (WGS) entry which is preliminary data.</text>
</comment>